<feature type="transmembrane region" description="Helical" evidence="7">
    <location>
        <begin position="355"/>
        <end position="381"/>
    </location>
</feature>
<gene>
    <name evidence="10" type="ORF">JIN87_27715</name>
</gene>
<evidence type="ECO:0000313" key="10">
    <source>
        <dbReference type="EMBL" id="MBK1880701.1"/>
    </source>
</evidence>
<feature type="transmembrane region" description="Helical" evidence="7">
    <location>
        <begin position="659"/>
        <end position="682"/>
    </location>
</feature>
<reference evidence="10" key="1">
    <citation type="submission" date="2021-01" db="EMBL/GenBank/DDBJ databases">
        <title>Modified the classification status of verrucomicrobia.</title>
        <authorList>
            <person name="Feng X."/>
        </authorList>
    </citation>
    <scope>NUCLEOTIDE SEQUENCE</scope>
    <source>
        <strain evidence="10">KCTC 13126</strain>
    </source>
</reference>
<evidence type="ECO:0000256" key="6">
    <source>
        <dbReference type="ARBA" id="ARBA00038076"/>
    </source>
</evidence>
<evidence type="ECO:0000256" key="7">
    <source>
        <dbReference type="SAM" id="Phobius"/>
    </source>
</evidence>
<dbReference type="PANTHER" id="PTHR30572:SF4">
    <property type="entry name" value="ABC TRANSPORTER PERMEASE YTRF"/>
    <property type="match status" value="1"/>
</dbReference>
<dbReference type="PANTHER" id="PTHR30572">
    <property type="entry name" value="MEMBRANE COMPONENT OF TRANSPORTER-RELATED"/>
    <property type="match status" value="1"/>
</dbReference>
<dbReference type="InterPro" id="IPR050250">
    <property type="entry name" value="Macrolide_Exporter_MacB"/>
</dbReference>
<evidence type="ECO:0000256" key="5">
    <source>
        <dbReference type="ARBA" id="ARBA00023136"/>
    </source>
</evidence>
<feature type="transmembrane region" description="Helical" evidence="7">
    <location>
        <begin position="744"/>
        <end position="769"/>
    </location>
</feature>
<sequence length="784" mass="86568">MKSRLLYRTIISLLLVSTLTCNLLMMAFLHRFFYGDLKVEEPATLHRLASSLGTWGNLAYADYRDVVVSTDAFESLSANLIERGIAAYSDGSPHWTNVSWTSGSFSEVIGRIELRAGRFLRLEDDDAGANKVAVVNVTLWESLGRGTEFQNGVQLFLKGQAFEVVGVVENAFPNLDSMEDVQIWAPLKQNPMAWQYEVEDYQEYQILARLDPERKAVAELQLDAALADIEERLGFSYTADVLSETEFRIKRRPNMHRLFVALFVVTGFLFVLGTVNQVLMLVTRSVAISADLKVMSALGARAKHVLLRFFKDFAITVAISLLGVAACSLAVVQLYNGFWGASYGQIPLERLVAPVPLFLLCGMVAFLVVLHTGFPFMTYWFRGESLLSRDRAGGSRFSMKNGLSLLGVVSQVALVTICILGCGAFLKSISDEGSVTSGPNEDRMLHVDIALSGMQMSGFEDVHRRLGQIEGGLQELGGIESVSASSTLPLNSGGWTRALVEGRPLESEPEWISFCFVVPGYFKTMGLEMLEGRDFLPEDASKYPPVNYIINRSYAEREFPGEQALGRRIAPWGGTGYGEVIAIVEDQPESVSGRVAPNIYVPAYQDRLFLHVLLEDEALVAGYSELVVDKIKQVDPDVIVVEVATIDSIWEEALASPRLGFMILLSLSLIGLVLSLCGVFGYQSYIVILREREFAVRHALGLEAKKLFRIETGRGLLITFVGFVAGVIGFFAGERVFRANLFDISLPMMTAALLTLGLFFAFAVVLIFATTPTLRPKLATLMRE</sequence>
<comment type="similarity">
    <text evidence="6">Belongs to the ABC-4 integral membrane protein family.</text>
</comment>
<organism evidence="10 11">
    <name type="scientific">Pelagicoccus mobilis</name>
    <dbReference type="NCBI Taxonomy" id="415221"/>
    <lineage>
        <taxon>Bacteria</taxon>
        <taxon>Pseudomonadati</taxon>
        <taxon>Verrucomicrobiota</taxon>
        <taxon>Opitutia</taxon>
        <taxon>Puniceicoccales</taxon>
        <taxon>Pelagicoccaceae</taxon>
        <taxon>Pelagicoccus</taxon>
    </lineage>
</organism>
<dbReference type="InterPro" id="IPR025857">
    <property type="entry name" value="MacB_PCD"/>
</dbReference>
<evidence type="ECO:0000256" key="4">
    <source>
        <dbReference type="ARBA" id="ARBA00022989"/>
    </source>
</evidence>
<keyword evidence="5 7" id="KW-0472">Membrane</keyword>
<keyword evidence="4 7" id="KW-1133">Transmembrane helix</keyword>
<evidence type="ECO:0000259" key="9">
    <source>
        <dbReference type="Pfam" id="PF12704"/>
    </source>
</evidence>
<evidence type="ECO:0000256" key="2">
    <source>
        <dbReference type="ARBA" id="ARBA00022475"/>
    </source>
</evidence>
<feature type="transmembrane region" description="Helical" evidence="7">
    <location>
        <begin position="6"/>
        <end position="29"/>
    </location>
</feature>
<evidence type="ECO:0000313" key="11">
    <source>
        <dbReference type="Proteomes" id="UP000617628"/>
    </source>
</evidence>
<keyword evidence="3 7" id="KW-0812">Transmembrane</keyword>
<name>A0A934VP78_9BACT</name>
<dbReference type="GO" id="GO:0022857">
    <property type="term" value="F:transmembrane transporter activity"/>
    <property type="evidence" value="ECO:0007669"/>
    <property type="project" value="TreeGrafter"/>
</dbReference>
<dbReference type="AlphaFoldDB" id="A0A934VP78"/>
<dbReference type="InterPro" id="IPR003838">
    <property type="entry name" value="ABC3_permease_C"/>
</dbReference>
<feature type="transmembrane region" description="Helical" evidence="7">
    <location>
        <begin position="402"/>
        <end position="426"/>
    </location>
</feature>
<dbReference type="Pfam" id="PF12704">
    <property type="entry name" value="MacB_PCD"/>
    <property type="match status" value="2"/>
</dbReference>
<evidence type="ECO:0000256" key="1">
    <source>
        <dbReference type="ARBA" id="ARBA00004651"/>
    </source>
</evidence>
<dbReference type="RefSeq" id="WP_200359940.1">
    <property type="nucleotide sequence ID" value="NZ_JAENIL010000122.1"/>
</dbReference>
<evidence type="ECO:0000256" key="3">
    <source>
        <dbReference type="ARBA" id="ARBA00022692"/>
    </source>
</evidence>
<feature type="domain" description="MacB-like periplasmic core" evidence="9">
    <location>
        <begin position="403"/>
        <end position="620"/>
    </location>
</feature>
<dbReference type="Pfam" id="PF02687">
    <property type="entry name" value="FtsX"/>
    <property type="match status" value="1"/>
</dbReference>
<keyword evidence="11" id="KW-1185">Reference proteome</keyword>
<feature type="domain" description="ABC3 transporter permease C-terminal" evidence="8">
    <location>
        <begin position="666"/>
        <end position="772"/>
    </location>
</feature>
<feature type="transmembrane region" description="Helical" evidence="7">
    <location>
        <begin position="715"/>
        <end position="732"/>
    </location>
</feature>
<comment type="subcellular location">
    <subcellularLocation>
        <location evidence="1">Cell membrane</location>
        <topology evidence="1">Multi-pass membrane protein</topology>
    </subcellularLocation>
</comment>
<protein>
    <submittedName>
        <fullName evidence="10">ABC transporter permease</fullName>
    </submittedName>
</protein>
<proteinExistence type="inferred from homology"/>
<dbReference type="EMBL" id="JAENIL010000122">
    <property type="protein sequence ID" value="MBK1880701.1"/>
    <property type="molecule type" value="Genomic_DNA"/>
</dbReference>
<feature type="transmembrane region" description="Helical" evidence="7">
    <location>
        <begin position="258"/>
        <end position="275"/>
    </location>
</feature>
<comment type="caution">
    <text evidence="10">The sequence shown here is derived from an EMBL/GenBank/DDBJ whole genome shotgun (WGS) entry which is preliminary data.</text>
</comment>
<feature type="transmembrane region" description="Helical" evidence="7">
    <location>
        <begin position="313"/>
        <end position="335"/>
    </location>
</feature>
<evidence type="ECO:0000259" key="8">
    <source>
        <dbReference type="Pfam" id="PF02687"/>
    </source>
</evidence>
<dbReference type="Proteomes" id="UP000617628">
    <property type="component" value="Unassembled WGS sequence"/>
</dbReference>
<keyword evidence="2" id="KW-1003">Cell membrane</keyword>
<accession>A0A934VP78</accession>
<feature type="domain" description="MacB-like periplasmic core" evidence="9">
    <location>
        <begin position="46"/>
        <end position="214"/>
    </location>
</feature>
<dbReference type="GO" id="GO:0005886">
    <property type="term" value="C:plasma membrane"/>
    <property type="evidence" value="ECO:0007669"/>
    <property type="project" value="UniProtKB-SubCell"/>
</dbReference>